<dbReference type="OrthoDB" id="9816043at2"/>
<keyword evidence="3" id="KW-0808">Transferase</keyword>
<evidence type="ECO:0000256" key="2">
    <source>
        <dbReference type="ARBA" id="ARBA00022603"/>
    </source>
</evidence>
<evidence type="ECO:0000256" key="8">
    <source>
        <dbReference type="RuleBase" id="RU362026"/>
    </source>
</evidence>
<dbReference type="InterPro" id="IPR029063">
    <property type="entry name" value="SAM-dependent_MTases_sf"/>
</dbReference>
<evidence type="ECO:0000256" key="5">
    <source>
        <dbReference type="ARBA" id="ARBA00022747"/>
    </source>
</evidence>
<sequence length="346" mass="38688">MTTADPLQLLETDALTGLRGLPDASVQVALTSPPFYLLRRYGTTATWPDGWEGELGHESHPNEFVRHLLDCFDQVWRVLKDDGCLWVNLADTYNNRQGKKGTTNAPDGSNGRFAAGGKGYAESLRQQPEFFKHYIPTIGHKSEIGVPFRFHLAMTDSEFRRFVGAAPGPQWICRRTIVWAKSLVNLETQQARGNAMPEPTLDRPSRNYEFLFLFSKRPDYRFDRKAIDIPARSSIRRGDRANCGSVWQTDYQVLADSDATPDGLWQINPEASPYRHLAMWPRSLVRQMLLPTTRPGDTILDPFAGSGTSGQVAIELGLNAVLIEPSAMARDALSDRLDGLNMALPL</sequence>
<keyword evidence="6" id="KW-0238">DNA-binding</keyword>
<keyword evidence="5" id="KW-0680">Restriction system</keyword>
<comment type="catalytic activity">
    <reaction evidence="7">
        <text>a 2'-deoxycytidine in DNA + S-adenosyl-L-methionine = an N(4)-methyl-2'-deoxycytidine in DNA + S-adenosyl-L-homocysteine + H(+)</text>
        <dbReference type="Rhea" id="RHEA:16857"/>
        <dbReference type="Rhea" id="RHEA-COMP:11369"/>
        <dbReference type="Rhea" id="RHEA-COMP:13674"/>
        <dbReference type="ChEBI" id="CHEBI:15378"/>
        <dbReference type="ChEBI" id="CHEBI:57856"/>
        <dbReference type="ChEBI" id="CHEBI:59789"/>
        <dbReference type="ChEBI" id="CHEBI:85452"/>
        <dbReference type="ChEBI" id="CHEBI:137933"/>
        <dbReference type="EC" id="2.1.1.113"/>
    </reaction>
</comment>
<reference evidence="10 11" key="1">
    <citation type="submission" date="2017-03" db="EMBL/GenBank/DDBJ databases">
        <title>Complete genome sequence of Candidatus 'Thiodictyon syntrophicum' sp. nov. strain Cad16T, a photolithoautotroph purple sulfur bacterium isolated from an alpine meromictic lake.</title>
        <authorList>
            <person name="Luedin S.M."/>
            <person name="Pothier J.F."/>
            <person name="Danza F."/>
            <person name="Storelli N."/>
            <person name="Wittwer M."/>
            <person name="Tonolla M."/>
        </authorList>
    </citation>
    <scope>NUCLEOTIDE SEQUENCE [LARGE SCALE GENOMIC DNA]</scope>
    <source>
        <strain evidence="10 11">Cad16T</strain>
    </source>
</reference>
<keyword evidence="4" id="KW-0949">S-adenosyl-L-methionine</keyword>
<dbReference type="InterPro" id="IPR002941">
    <property type="entry name" value="DNA_methylase_N4/N6"/>
</dbReference>
<dbReference type="Gene3D" id="3.40.50.150">
    <property type="entry name" value="Vaccinia Virus protein VP39"/>
    <property type="match status" value="1"/>
</dbReference>
<protein>
    <recommendedName>
        <fullName evidence="8">Methyltransferase</fullName>
        <ecNumber evidence="8">2.1.1.-</ecNumber>
    </recommendedName>
</protein>
<dbReference type="EC" id="2.1.1.-" evidence="8"/>
<dbReference type="Proteomes" id="UP000232638">
    <property type="component" value="Chromosome"/>
</dbReference>
<gene>
    <name evidence="10" type="ORF">THSYN_27130</name>
</gene>
<dbReference type="PRINTS" id="PR00508">
    <property type="entry name" value="S21N4MTFRASE"/>
</dbReference>
<dbReference type="GO" id="GO:0009307">
    <property type="term" value="P:DNA restriction-modification system"/>
    <property type="evidence" value="ECO:0007669"/>
    <property type="project" value="UniProtKB-KW"/>
</dbReference>
<dbReference type="EMBL" id="CP020370">
    <property type="protein sequence ID" value="AUB84248.1"/>
    <property type="molecule type" value="Genomic_DNA"/>
</dbReference>
<dbReference type="GO" id="GO:0003677">
    <property type="term" value="F:DNA binding"/>
    <property type="evidence" value="ECO:0007669"/>
    <property type="project" value="UniProtKB-KW"/>
</dbReference>
<dbReference type="RefSeq" id="WP_100921914.1">
    <property type="nucleotide sequence ID" value="NZ_CP020370.1"/>
</dbReference>
<evidence type="ECO:0000259" key="9">
    <source>
        <dbReference type="Pfam" id="PF01555"/>
    </source>
</evidence>
<keyword evidence="11" id="KW-1185">Reference proteome</keyword>
<proteinExistence type="inferred from homology"/>
<comment type="similarity">
    <text evidence="1">Belongs to the N(4)/N(6)-methyltransferase family. N(4) subfamily.</text>
</comment>
<dbReference type="InterPro" id="IPR017985">
    <property type="entry name" value="MeTrfase_CN4_CS"/>
</dbReference>
<dbReference type="GO" id="GO:0008170">
    <property type="term" value="F:N-methyltransferase activity"/>
    <property type="evidence" value="ECO:0007669"/>
    <property type="project" value="InterPro"/>
</dbReference>
<dbReference type="Pfam" id="PF01555">
    <property type="entry name" value="N6_N4_Mtase"/>
    <property type="match status" value="1"/>
</dbReference>
<evidence type="ECO:0000313" key="11">
    <source>
        <dbReference type="Proteomes" id="UP000232638"/>
    </source>
</evidence>
<dbReference type="AlphaFoldDB" id="A0A2K8UF86"/>
<dbReference type="KEGG" id="tsy:THSYN_27130"/>
<evidence type="ECO:0000256" key="7">
    <source>
        <dbReference type="ARBA" id="ARBA00049120"/>
    </source>
</evidence>
<dbReference type="InterPro" id="IPR001091">
    <property type="entry name" value="RM_Methyltransferase"/>
</dbReference>
<organism evidence="10 11">
    <name type="scientific">Candidatus Thiodictyon syntrophicum</name>
    <dbReference type="NCBI Taxonomy" id="1166950"/>
    <lineage>
        <taxon>Bacteria</taxon>
        <taxon>Pseudomonadati</taxon>
        <taxon>Pseudomonadota</taxon>
        <taxon>Gammaproteobacteria</taxon>
        <taxon>Chromatiales</taxon>
        <taxon>Chromatiaceae</taxon>
        <taxon>Thiodictyon</taxon>
    </lineage>
</organism>
<keyword evidence="2" id="KW-0489">Methyltransferase</keyword>
<name>A0A2K8UF86_9GAMM</name>
<evidence type="ECO:0000256" key="3">
    <source>
        <dbReference type="ARBA" id="ARBA00022679"/>
    </source>
</evidence>
<dbReference type="PROSITE" id="PS00093">
    <property type="entry name" value="N4_MTASE"/>
    <property type="match status" value="1"/>
</dbReference>
<dbReference type="SUPFAM" id="SSF53335">
    <property type="entry name" value="S-adenosyl-L-methionine-dependent methyltransferases"/>
    <property type="match status" value="1"/>
</dbReference>
<dbReference type="GO" id="GO:0015667">
    <property type="term" value="F:site-specific DNA-methyltransferase (cytosine-N4-specific) activity"/>
    <property type="evidence" value="ECO:0007669"/>
    <property type="project" value="UniProtKB-EC"/>
</dbReference>
<evidence type="ECO:0000256" key="4">
    <source>
        <dbReference type="ARBA" id="ARBA00022691"/>
    </source>
</evidence>
<feature type="domain" description="DNA methylase N-4/N-6" evidence="9">
    <location>
        <begin position="26"/>
        <end position="325"/>
    </location>
</feature>
<evidence type="ECO:0000313" key="10">
    <source>
        <dbReference type="EMBL" id="AUB84248.1"/>
    </source>
</evidence>
<dbReference type="GO" id="GO:0032259">
    <property type="term" value="P:methylation"/>
    <property type="evidence" value="ECO:0007669"/>
    <property type="project" value="UniProtKB-KW"/>
</dbReference>
<accession>A0A2K8UF86</accession>
<evidence type="ECO:0000256" key="6">
    <source>
        <dbReference type="ARBA" id="ARBA00023125"/>
    </source>
</evidence>
<evidence type="ECO:0000256" key="1">
    <source>
        <dbReference type="ARBA" id="ARBA00010203"/>
    </source>
</evidence>